<dbReference type="Proteomes" id="UP000186601">
    <property type="component" value="Unassembled WGS sequence"/>
</dbReference>
<reference evidence="1 2" key="1">
    <citation type="submission" date="2018-02" db="EMBL/GenBank/DDBJ databases">
        <title>Genome sequence of the basidiomycete white-rot fungus Phlebia centrifuga.</title>
        <authorList>
            <person name="Granchi Z."/>
            <person name="Peng M."/>
            <person name="de Vries R.P."/>
            <person name="Hilden K."/>
            <person name="Makela M.R."/>
            <person name="Grigoriev I."/>
            <person name="Riley R."/>
        </authorList>
    </citation>
    <scope>NUCLEOTIDE SEQUENCE [LARGE SCALE GENOMIC DNA]</scope>
    <source>
        <strain evidence="1 2">FBCC195</strain>
    </source>
</reference>
<name>A0A2R6PN35_9APHY</name>
<accession>A0A2R6PN35</accession>
<proteinExistence type="predicted"/>
<evidence type="ECO:0000313" key="2">
    <source>
        <dbReference type="Proteomes" id="UP000186601"/>
    </source>
</evidence>
<sequence>MLQILLYAIKPDLHRPALPHWVTQKAITNLHHLAYYPFSRFHKHTFEEYQVEYGQSTMAHHQRYEYYINRDACYSFYNTAVFVISLNDRKE</sequence>
<comment type="caution">
    <text evidence="1">The sequence shown here is derived from an EMBL/GenBank/DDBJ whole genome shotgun (WGS) entry which is preliminary data.</text>
</comment>
<keyword evidence="2" id="KW-1185">Reference proteome</keyword>
<protein>
    <submittedName>
        <fullName evidence="1">Uncharacterized protein</fullName>
    </submittedName>
</protein>
<dbReference type="EMBL" id="MLYV02000465">
    <property type="protein sequence ID" value="PSR93888.1"/>
    <property type="molecule type" value="Genomic_DNA"/>
</dbReference>
<dbReference type="AlphaFoldDB" id="A0A2R6PN35"/>
<organism evidence="1 2">
    <name type="scientific">Hermanssonia centrifuga</name>
    <dbReference type="NCBI Taxonomy" id="98765"/>
    <lineage>
        <taxon>Eukaryota</taxon>
        <taxon>Fungi</taxon>
        <taxon>Dikarya</taxon>
        <taxon>Basidiomycota</taxon>
        <taxon>Agaricomycotina</taxon>
        <taxon>Agaricomycetes</taxon>
        <taxon>Polyporales</taxon>
        <taxon>Meruliaceae</taxon>
        <taxon>Hermanssonia</taxon>
    </lineage>
</organism>
<gene>
    <name evidence="1" type="ORF">PHLCEN_2v4581</name>
</gene>
<evidence type="ECO:0000313" key="1">
    <source>
        <dbReference type="EMBL" id="PSR93888.1"/>
    </source>
</evidence>